<keyword evidence="1" id="KW-0805">Transcription regulation</keyword>
<protein>
    <submittedName>
        <fullName evidence="5">Metalloregulator ArsR/SmtB family transcription factor</fullName>
    </submittedName>
</protein>
<gene>
    <name evidence="5" type="ORF">E7V67_001770</name>
</gene>
<evidence type="ECO:0000313" key="5">
    <source>
        <dbReference type="EMBL" id="WUR13859.1"/>
    </source>
</evidence>
<dbReference type="InterPro" id="IPR036388">
    <property type="entry name" value="WH-like_DNA-bd_sf"/>
</dbReference>
<dbReference type="InterPro" id="IPR051011">
    <property type="entry name" value="Metal_resp_trans_reg"/>
</dbReference>
<organism evidence="5 6">
    <name type="scientific">[Empedobacter] haloabium</name>
    <dbReference type="NCBI Taxonomy" id="592317"/>
    <lineage>
        <taxon>Bacteria</taxon>
        <taxon>Pseudomonadati</taxon>
        <taxon>Pseudomonadota</taxon>
        <taxon>Betaproteobacteria</taxon>
        <taxon>Burkholderiales</taxon>
        <taxon>Oxalobacteraceae</taxon>
        <taxon>Telluria group</taxon>
        <taxon>Telluria group incertae sedis</taxon>
    </lineage>
</organism>
<dbReference type="PANTHER" id="PTHR43132">
    <property type="entry name" value="ARSENICAL RESISTANCE OPERON REPRESSOR ARSR-RELATED"/>
    <property type="match status" value="1"/>
</dbReference>
<evidence type="ECO:0000256" key="3">
    <source>
        <dbReference type="ARBA" id="ARBA00023163"/>
    </source>
</evidence>
<dbReference type="Proteomes" id="UP000321323">
    <property type="component" value="Chromosome"/>
</dbReference>
<dbReference type="SUPFAM" id="SSF46785">
    <property type="entry name" value="Winged helix' DNA-binding domain"/>
    <property type="match status" value="1"/>
</dbReference>
<evidence type="ECO:0000313" key="6">
    <source>
        <dbReference type="Proteomes" id="UP000321323"/>
    </source>
</evidence>
<accession>A0ABZ1UNE6</accession>
<dbReference type="Pfam" id="PF01022">
    <property type="entry name" value="HTH_5"/>
    <property type="match status" value="1"/>
</dbReference>
<dbReference type="Gene3D" id="1.10.10.10">
    <property type="entry name" value="Winged helix-like DNA-binding domain superfamily/Winged helix DNA-binding domain"/>
    <property type="match status" value="1"/>
</dbReference>
<dbReference type="NCBIfam" id="NF033788">
    <property type="entry name" value="HTH_metalloreg"/>
    <property type="match status" value="1"/>
</dbReference>
<feature type="domain" description="HTH arsR-type" evidence="4">
    <location>
        <begin position="7"/>
        <end position="101"/>
    </location>
</feature>
<evidence type="ECO:0000256" key="1">
    <source>
        <dbReference type="ARBA" id="ARBA00023015"/>
    </source>
</evidence>
<dbReference type="PROSITE" id="PS50987">
    <property type="entry name" value="HTH_ARSR_2"/>
    <property type="match status" value="1"/>
</dbReference>
<dbReference type="InterPro" id="IPR011991">
    <property type="entry name" value="ArsR-like_HTH"/>
</dbReference>
<dbReference type="EMBL" id="CP136508">
    <property type="protein sequence ID" value="WUR13859.1"/>
    <property type="molecule type" value="Genomic_DNA"/>
</dbReference>
<dbReference type="InterPro" id="IPR001845">
    <property type="entry name" value="HTH_ArsR_DNA-bd_dom"/>
</dbReference>
<evidence type="ECO:0000259" key="4">
    <source>
        <dbReference type="PROSITE" id="PS50987"/>
    </source>
</evidence>
<dbReference type="SMART" id="SM00418">
    <property type="entry name" value="HTH_ARSR"/>
    <property type="match status" value="1"/>
</dbReference>
<reference evidence="5 6" key="1">
    <citation type="journal article" date="2019" name="Int. J. Syst. Evol. Microbiol.">
        <title>The Draft Whole-Genome Sequence of the Antibiotic Producer Empedobacter haloabium ATCC 31962 Provides Indications for Its Taxonomic Reclassification.</title>
        <authorList>
            <person name="Miess H."/>
            <person name="Arlt P."/>
            <person name="Apel A.K."/>
            <person name="Weber T."/>
            <person name="Nieselt K."/>
            <person name="Hanssen F."/>
            <person name="Czemmel S."/>
            <person name="Nahnsen S."/>
            <person name="Gross H."/>
        </authorList>
    </citation>
    <scope>NUCLEOTIDE SEQUENCE [LARGE SCALE GENOMIC DNA]</scope>
    <source>
        <strain evidence="5 6">ATCC 31962</strain>
    </source>
</reference>
<evidence type="ECO:0000256" key="2">
    <source>
        <dbReference type="ARBA" id="ARBA00023125"/>
    </source>
</evidence>
<sequence>MNSPYPEHDASVAQLADLFHLLGDPTRLRIVLACVAAPIAVSDIAATLALSSSLVSHHLRLLRAARIVKAERQGKQVFYTTADAHISGVLRDMLEHIAEPSTPQDAGADV</sequence>
<keyword evidence="3" id="KW-0804">Transcription</keyword>
<proteinExistence type="predicted"/>
<name>A0ABZ1UNE6_9BURK</name>
<dbReference type="PRINTS" id="PR00778">
    <property type="entry name" value="HTHARSR"/>
</dbReference>
<dbReference type="CDD" id="cd00090">
    <property type="entry name" value="HTH_ARSR"/>
    <property type="match status" value="1"/>
</dbReference>
<dbReference type="InterPro" id="IPR036390">
    <property type="entry name" value="WH_DNA-bd_sf"/>
</dbReference>
<keyword evidence="6" id="KW-1185">Reference proteome</keyword>
<keyword evidence="2" id="KW-0238">DNA-binding</keyword>
<dbReference type="PANTHER" id="PTHR43132:SF6">
    <property type="entry name" value="HTH-TYPE TRANSCRIPTIONAL REPRESSOR CZRA"/>
    <property type="match status" value="1"/>
</dbReference>